<keyword evidence="1" id="KW-1133">Transmembrane helix</keyword>
<feature type="transmembrane region" description="Helical" evidence="1">
    <location>
        <begin position="313"/>
        <end position="332"/>
    </location>
</feature>
<comment type="caution">
    <text evidence="2">The sequence shown here is derived from an EMBL/GenBank/DDBJ whole genome shotgun (WGS) entry which is preliminary data.</text>
</comment>
<keyword evidence="1" id="KW-0812">Transmembrane</keyword>
<feature type="transmembrane region" description="Helical" evidence="1">
    <location>
        <begin position="172"/>
        <end position="189"/>
    </location>
</feature>
<proteinExistence type="predicted"/>
<sequence length="342" mass="37738">MAMSTISVKGKPLWYTLYLVLLVSVLFGAMEKIIDNYIVSSIISADKVGNDVMAALSYLVAGSVIGTPLSILFALLFGRILKPGFKRIEFKNRVMHKQAAWAGILGAFFTFFILWGNQYGDPGMVSALSSIVILIAIIIDWRKKRIKLDQAIVPGLLVLCGSLIAASYKIALGWQSILLVGVIAVLFRAKMEFSEQDGSIAADEVSMFVWRWIWLTGVSVVGSFIYALATGNLNMLINGIFLAKSALPWILLLIFSVFVGMVMKFKAKIKTTVTEVLLILAFIPVAVFVFNLITRVSLSWFTLFRSPSSIEEWLLRVGGAILIAIGTVLYVLKKPKTRNLVN</sequence>
<accession>A0A1F7X1T2</accession>
<gene>
    <name evidence="2" type="ORF">A2Z67_01315</name>
</gene>
<feature type="transmembrane region" description="Helical" evidence="1">
    <location>
        <begin position="99"/>
        <end position="117"/>
    </location>
</feature>
<feature type="transmembrane region" description="Helical" evidence="1">
    <location>
        <begin position="209"/>
        <end position="229"/>
    </location>
</feature>
<evidence type="ECO:0008006" key="4">
    <source>
        <dbReference type="Google" id="ProtNLM"/>
    </source>
</evidence>
<reference evidence="2 3" key="1">
    <citation type="journal article" date="2016" name="Nat. Commun.">
        <title>Thousands of microbial genomes shed light on interconnected biogeochemical processes in an aquifer system.</title>
        <authorList>
            <person name="Anantharaman K."/>
            <person name="Brown C.T."/>
            <person name="Hug L.A."/>
            <person name="Sharon I."/>
            <person name="Castelle C.J."/>
            <person name="Probst A.J."/>
            <person name="Thomas B.C."/>
            <person name="Singh A."/>
            <person name="Wilkins M.J."/>
            <person name="Karaoz U."/>
            <person name="Brodie E.L."/>
            <person name="Williams K.H."/>
            <person name="Hubbard S.S."/>
            <person name="Banfield J.F."/>
        </authorList>
    </citation>
    <scope>NUCLEOTIDE SEQUENCE [LARGE SCALE GENOMIC DNA]</scope>
</reference>
<feature type="transmembrane region" description="Helical" evidence="1">
    <location>
        <begin position="123"/>
        <end position="141"/>
    </location>
</feature>
<evidence type="ECO:0000256" key="1">
    <source>
        <dbReference type="SAM" id="Phobius"/>
    </source>
</evidence>
<organism evidence="2 3">
    <name type="scientific">Candidatus Woesebacteria bacterium RBG_13_36_22</name>
    <dbReference type="NCBI Taxonomy" id="1802478"/>
    <lineage>
        <taxon>Bacteria</taxon>
        <taxon>Candidatus Woeseibacteriota</taxon>
    </lineage>
</organism>
<evidence type="ECO:0000313" key="2">
    <source>
        <dbReference type="EMBL" id="OGM09030.1"/>
    </source>
</evidence>
<dbReference type="AlphaFoldDB" id="A0A1F7X1T2"/>
<protein>
    <recommendedName>
        <fullName evidence="4">EamA domain-containing protein</fullName>
    </recommendedName>
</protein>
<dbReference type="EMBL" id="MGFQ01000030">
    <property type="protein sequence ID" value="OGM09030.1"/>
    <property type="molecule type" value="Genomic_DNA"/>
</dbReference>
<evidence type="ECO:0000313" key="3">
    <source>
        <dbReference type="Proteomes" id="UP000176939"/>
    </source>
</evidence>
<feature type="transmembrane region" description="Helical" evidence="1">
    <location>
        <begin position="148"/>
        <end position="166"/>
    </location>
</feature>
<feature type="transmembrane region" description="Helical" evidence="1">
    <location>
        <begin position="241"/>
        <end position="263"/>
    </location>
</feature>
<dbReference type="Proteomes" id="UP000176939">
    <property type="component" value="Unassembled WGS sequence"/>
</dbReference>
<feature type="transmembrane region" description="Helical" evidence="1">
    <location>
        <begin position="275"/>
        <end position="293"/>
    </location>
</feature>
<name>A0A1F7X1T2_9BACT</name>
<feature type="transmembrane region" description="Helical" evidence="1">
    <location>
        <begin position="12"/>
        <end position="30"/>
    </location>
</feature>
<feature type="transmembrane region" description="Helical" evidence="1">
    <location>
        <begin position="55"/>
        <end position="78"/>
    </location>
</feature>
<keyword evidence="1" id="KW-0472">Membrane</keyword>